<reference evidence="3" key="2">
    <citation type="journal article" date="2023" name="BMC Genomics">
        <title>Pest status, molecular evolution, and epigenetic factors derived from the genome assembly of Frankliniella fusca, a thysanopteran phytovirus vector.</title>
        <authorList>
            <person name="Catto M.A."/>
            <person name="Labadie P.E."/>
            <person name="Jacobson A.L."/>
            <person name="Kennedy G.G."/>
            <person name="Srinivasan R."/>
            <person name="Hunt B.G."/>
        </authorList>
    </citation>
    <scope>NUCLEOTIDE SEQUENCE</scope>
    <source>
        <strain evidence="3">PL_HMW_Pooled</strain>
    </source>
</reference>
<keyword evidence="2" id="KW-0812">Transmembrane</keyword>
<dbReference type="AlphaFoldDB" id="A0AAE1HF64"/>
<comment type="caution">
    <text evidence="3">The sequence shown here is derived from an EMBL/GenBank/DDBJ whole genome shotgun (WGS) entry which is preliminary data.</text>
</comment>
<evidence type="ECO:0000256" key="1">
    <source>
        <dbReference type="SAM" id="MobiDB-lite"/>
    </source>
</evidence>
<keyword evidence="2" id="KW-1133">Transmembrane helix</keyword>
<evidence type="ECO:0000313" key="3">
    <source>
        <dbReference type="EMBL" id="KAK3919516.1"/>
    </source>
</evidence>
<sequence>MRRPRLPSLASLRSVRLSGLSMQRGSAGRDFFDNVMRWGGRDRDERGRDRDRGRGRGRDRGRRDVVARRDSAFRWPDVDLRRRGGGGGGGGGSLLQSCLSACCCCGCCCCCLNLQYLRTLPGVLRLVQLALSWMCNWLVGRYALRVSGTLGSAMPAFFLASAGGALGCSLLLAVALLSAKSVALLRASLFVSTHDA</sequence>
<keyword evidence="4" id="KW-1185">Reference proteome</keyword>
<proteinExistence type="predicted"/>
<organism evidence="3 4">
    <name type="scientific">Frankliniella fusca</name>
    <dbReference type="NCBI Taxonomy" id="407009"/>
    <lineage>
        <taxon>Eukaryota</taxon>
        <taxon>Metazoa</taxon>
        <taxon>Ecdysozoa</taxon>
        <taxon>Arthropoda</taxon>
        <taxon>Hexapoda</taxon>
        <taxon>Insecta</taxon>
        <taxon>Pterygota</taxon>
        <taxon>Neoptera</taxon>
        <taxon>Paraneoptera</taxon>
        <taxon>Thysanoptera</taxon>
        <taxon>Terebrantia</taxon>
        <taxon>Thripoidea</taxon>
        <taxon>Thripidae</taxon>
        <taxon>Frankliniella</taxon>
    </lineage>
</organism>
<evidence type="ECO:0000256" key="2">
    <source>
        <dbReference type="SAM" id="Phobius"/>
    </source>
</evidence>
<reference evidence="3" key="1">
    <citation type="submission" date="2021-07" db="EMBL/GenBank/DDBJ databases">
        <authorList>
            <person name="Catto M.A."/>
            <person name="Jacobson A."/>
            <person name="Kennedy G."/>
            <person name="Labadie P."/>
            <person name="Hunt B.G."/>
            <person name="Srinivasan R."/>
        </authorList>
    </citation>
    <scope>NUCLEOTIDE SEQUENCE</scope>
    <source>
        <strain evidence="3">PL_HMW_Pooled</strain>
        <tissue evidence="3">Head</tissue>
    </source>
</reference>
<protein>
    <submittedName>
        <fullName evidence="3">Protein singles bar</fullName>
    </submittedName>
</protein>
<keyword evidence="2" id="KW-0472">Membrane</keyword>
<gene>
    <name evidence="3" type="ORF">KUF71_008643</name>
</gene>
<accession>A0AAE1HF64</accession>
<feature type="region of interest" description="Disordered" evidence="1">
    <location>
        <begin position="42"/>
        <end position="63"/>
    </location>
</feature>
<name>A0AAE1HF64_9NEOP</name>
<evidence type="ECO:0000313" key="4">
    <source>
        <dbReference type="Proteomes" id="UP001219518"/>
    </source>
</evidence>
<feature type="transmembrane region" description="Helical" evidence="2">
    <location>
        <begin position="156"/>
        <end position="177"/>
    </location>
</feature>
<dbReference type="EMBL" id="JAHWGI010000979">
    <property type="protein sequence ID" value="KAK3919516.1"/>
    <property type="molecule type" value="Genomic_DNA"/>
</dbReference>
<dbReference type="Proteomes" id="UP001219518">
    <property type="component" value="Unassembled WGS sequence"/>
</dbReference>